<organism evidence="2 3">
    <name type="scientific">Pseudocercospora fijiensis (strain CIRAD86)</name>
    <name type="common">Black leaf streak disease fungus</name>
    <name type="synonym">Mycosphaerella fijiensis</name>
    <dbReference type="NCBI Taxonomy" id="383855"/>
    <lineage>
        <taxon>Eukaryota</taxon>
        <taxon>Fungi</taxon>
        <taxon>Dikarya</taxon>
        <taxon>Ascomycota</taxon>
        <taxon>Pezizomycotina</taxon>
        <taxon>Dothideomycetes</taxon>
        <taxon>Dothideomycetidae</taxon>
        <taxon>Mycosphaerellales</taxon>
        <taxon>Mycosphaerellaceae</taxon>
        <taxon>Pseudocercospora</taxon>
    </lineage>
</organism>
<protein>
    <submittedName>
        <fullName evidence="2">Uncharacterized protein</fullName>
    </submittedName>
</protein>
<reference evidence="2 3" key="1">
    <citation type="journal article" date="2012" name="PLoS Pathog.">
        <title>Diverse lifestyles and strategies of plant pathogenesis encoded in the genomes of eighteen Dothideomycetes fungi.</title>
        <authorList>
            <person name="Ohm R.A."/>
            <person name="Feau N."/>
            <person name="Henrissat B."/>
            <person name="Schoch C.L."/>
            <person name="Horwitz B.A."/>
            <person name="Barry K.W."/>
            <person name="Condon B.J."/>
            <person name="Copeland A.C."/>
            <person name="Dhillon B."/>
            <person name="Glaser F."/>
            <person name="Hesse C.N."/>
            <person name="Kosti I."/>
            <person name="LaButti K."/>
            <person name="Lindquist E.A."/>
            <person name="Lucas S."/>
            <person name="Salamov A.A."/>
            <person name="Bradshaw R.E."/>
            <person name="Ciuffetti L."/>
            <person name="Hamelin R.C."/>
            <person name="Kema G.H.J."/>
            <person name="Lawrence C."/>
            <person name="Scott J.A."/>
            <person name="Spatafora J.W."/>
            <person name="Turgeon B.G."/>
            <person name="de Wit P.J.G.M."/>
            <person name="Zhong S."/>
            <person name="Goodwin S.B."/>
            <person name="Grigoriev I.V."/>
        </authorList>
    </citation>
    <scope>NUCLEOTIDE SEQUENCE [LARGE SCALE GENOMIC DNA]</scope>
    <source>
        <strain evidence="2 3">CIRAD86</strain>
    </source>
</reference>
<dbReference type="Proteomes" id="UP000016932">
    <property type="component" value="Unassembled WGS sequence"/>
</dbReference>
<evidence type="ECO:0000313" key="2">
    <source>
        <dbReference type="EMBL" id="EME76796.1"/>
    </source>
</evidence>
<sequence length="469" mass="51496">MRIRNAWMTDGGFGPHSSHLAVSAVTPTVRSSVMFSGVFRSVPHEHEVQSNIIDEDGSKRPEAEPEPEPESVATDDTMQFEAFSQPAWAVTLGNFSFHLEQSTPERKKAFEACMIRCTIRCAGFPDSDKAAKATASSAPSGAASAHQEAMAWEAFSLMICPCPKRIAYPLCLPSDPWSRSWENLRHRSHASRWTTIHRLKIPPCRVASCPHFHFPRSRAEQPTLTLTLNPDSENCLRRLPSKVPTTASGKVLVDTILHATQTRHSRSSSLAAQCLADISAANTCSCARLTWRRRVAHRCIAMAGKFLSDATSLEWCLTMAGSWMLNIPKPSRTVSGISSVVVRGLYGDASAEKGDKACKDRSARRGFPIEAAWLLCVVLDASTTSYNLRCAERAIILFDQHVNIDGLRAASSRPTITPAYSRHRMLPTTPESPPACNTPDCRSNFGATIVMAKHHASISLSLRFLACPR</sequence>
<dbReference type="HOGENOM" id="CLU_582811_0_0_1"/>
<dbReference type="GeneID" id="19336786"/>
<dbReference type="KEGG" id="pfj:MYCFIDRAFT_209422"/>
<dbReference type="RefSeq" id="XP_007932641.1">
    <property type="nucleotide sequence ID" value="XM_007934450.1"/>
</dbReference>
<dbReference type="VEuPathDB" id="FungiDB:MYCFIDRAFT_209422"/>
<dbReference type="AlphaFoldDB" id="M2ZXI8"/>
<proteinExistence type="predicted"/>
<feature type="region of interest" description="Disordered" evidence="1">
    <location>
        <begin position="46"/>
        <end position="73"/>
    </location>
</feature>
<gene>
    <name evidence="2" type="ORF">MYCFIDRAFT_209422</name>
</gene>
<keyword evidence="3" id="KW-1185">Reference proteome</keyword>
<evidence type="ECO:0000313" key="3">
    <source>
        <dbReference type="Proteomes" id="UP000016932"/>
    </source>
</evidence>
<accession>M2ZXI8</accession>
<dbReference type="EMBL" id="KB446575">
    <property type="protein sequence ID" value="EME76796.1"/>
    <property type="molecule type" value="Genomic_DNA"/>
</dbReference>
<name>M2ZXI8_PSEFD</name>
<evidence type="ECO:0000256" key="1">
    <source>
        <dbReference type="SAM" id="MobiDB-lite"/>
    </source>
</evidence>